<keyword evidence="3" id="KW-1185">Reference proteome</keyword>
<organism evidence="2 3">
    <name type="scientific">Thermanaerothrix solaris</name>
    <dbReference type="NCBI Taxonomy" id="3058434"/>
    <lineage>
        <taxon>Bacteria</taxon>
        <taxon>Bacillati</taxon>
        <taxon>Chloroflexota</taxon>
        <taxon>Anaerolineae</taxon>
        <taxon>Anaerolineales</taxon>
        <taxon>Anaerolineaceae</taxon>
        <taxon>Thermanaerothrix</taxon>
    </lineage>
</organism>
<keyword evidence="1" id="KW-0812">Transmembrane</keyword>
<comment type="caution">
    <text evidence="2">The sequence shown here is derived from an EMBL/GenBank/DDBJ whole genome shotgun (WGS) entry which is preliminary data.</text>
</comment>
<sequence>MHITRPLLLLALLALLTALWAGWLRLGWVLPGTPALALAHGPLMIMGFLGALIPLERAVALRQRWMFIAPLLAGLGVPVLLIQPGAGRVLFVLSSLFTLGILGVMVKREPSLHTFTMALGALALVVGNGLWLAGQPLYRVVYAWIAFLVLTIGGERLELNRVRRPSPSQVRLFLAAVGLLLLGVGGVWVNPVLGARLLGLALVALGLWFLVADIARPNLRHPNPLTRYMAICLFGGFLWLVIGGGLFLSLGALYAGPYYDAALHAILVGFVLVMIFGHAPVILPALLGRPVGYHPGYYVPLGLLHFSLVLRLAGDLALDHVLRRWGGLVNGLAVLLFFVLILRSLRHK</sequence>
<gene>
    <name evidence="2" type="ORF">QYE77_09090</name>
</gene>
<evidence type="ECO:0000313" key="3">
    <source>
        <dbReference type="Proteomes" id="UP001254165"/>
    </source>
</evidence>
<protein>
    <recommendedName>
        <fullName evidence="4">NnrS family protein</fullName>
    </recommendedName>
</protein>
<keyword evidence="1" id="KW-1133">Transmembrane helix</keyword>
<evidence type="ECO:0000256" key="1">
    <source>
        <dbReference type="SAM" id="Phobius"/>
    </source>
</evidence>
<accession>A0ABU3NNK1</accession>
<proteinExistence type="predicted"/>
<evidence type="ECO:0000313" key="2">
    <source>
        <dbReference type="EMBL" id="MDT8898421.1"/>
    </source>
</evidence>
<feature type="transmembrane region" description="Helical" evidence="1">
    <location>
        <begin position="195"/>
        <end position="216"/>
    </location>
</feature>
<feature type="transmembrane region" description="Helical" evidence="1">
    <location>
        <begin position="170"/>
        <end position="189"/>
    </location>
</feature>
<reference evidence="2 3" key="1">
    <citation type="submission" date="2023-07" db="EMBL/GenBank/DDBJ databases">
        <title>Novel species of Thermanaerothrix with wide hydrolytic capabilities.</title>
        <authorList>
            <person name="Zayulina K.S."/>
            <person name="Podosokorskaya O.A."/>
            <person name="Elcheninov A.G."/>
        </authorList>
    </citation>
    <scope>NUCLEOTIDE SEQUENCE [LARGE SCALE GENOMIC DNA]</scope>
    <source>
        <strain evidence="2 3">4228-RoL</strain>
    </source>
</reference>
<feature type="transmembrane region" description="Helical" evidence="1">
    <location>
        <begin position="115"/>
        <end position="134"/>
    </location>
</feature>
<dbReference type="EMBL" id="JAUHMF010000002">
    <property type="protein sequence ID" value="MDT8898421.1"/>
    <property type="molecule type" value="Genomic_DNA"/>
</dbReference>
<feature type="transmembrane region" description="Helical" evidence="1">
    <location>
        <begin position="140"/>
        <end position="158"/>
    </location>
</feature>
<feature type="transmembrane region" description="Helical" evidence="1">
    <location>
        <begin position="89"/>
        <end position="106"/>
    </location>
</feature>
<evidence type="ECO:0008006" key="4">
    <source>
        <dbReference type="Google" id="ProtNLM"/>
    </source>
</evidence>
<keyword evidence="1" id="KW-0472">Membrane</keyword>
<feature type="transmembrane region" description="Helical" evidence="1">
    <location>
        <begin position="65"/>
        <end position="83"/>
    </location>
</feature>
<feature type="transmembrane region" description="Helical" evidence="1">
    <location>
        <begin position="31"/>
        <end position="53"/>
    </location>
</feature>
<dbReference type="Proteomes" id="UP001254165">
    <property type="component" value="Unassembled WGS sequence"/>
</dbReference>
<feature type="transmembrane region" description="Helical" evidence="1">
    <location>
        <begin position="261"/>
        <end position="283"/>
    </location>
</feature>
<dbReference type="RefSeq" id="WP_315625080.1">
    <property type="nucleotide sequence ID" value="NZ_JAUHMF010000002.1"/>
</dbReference>
<feature type="transmembrane region" description="Helical" evidence="1">
    <location>
        <begin position="228"/>
        <end position="255"/>
    </location>
</feature>
<feature type="transmembrane region" description="Helical" evidence="1">
    <location>
        <begin position="325"/>
        <end position="345"/>
    </location>
</feature>
<feature type="transmembrane region" description="Helical" evidence="1">
    <location>
        <begin position="295"/>
        <end position="313"/>
    </location>
</feature>
<name>A0ABU3NNK1_9CHLR</name>